<dbReference type="InterPro" id="IPR032689">
    <property type="entry name" value="TraG-D_C"/>
</dbReference>
<evidence type="ECO:0000313" key="2">
    <source>
        <dbReference type="EMBL" id="NKY20871.1"/>
    </source>
</evidence>
<comment type="caution">
    <text evidence="2">The sequence shown here is derived from an EMBL/GenBank/DDBJ whole genome shotgun (WGS) entry which is preliminary data.</text>
</comment>
<evidence type="ECO:0000259" key="1">
    <source>
        <dbReference type="Pfam" id="PF12696"/>
    </source>
</evidence>
<dbReference type="EMBL" id="JAAXOQ010000047">
    <property type="protein sequence ID" value="NKY20871.1"/>
    <property type="molecule type" value="Genomic_DNA"/>
</dbReference>
<gene>
    <name evidence="2" type="ORF">HF999_21170</name>
</gene>
<dbReference type="AlphaFoldDB" id="A0A846X727"/>
<keyword evidence="3" id="KW-1185">Reference proteome</keyword>
<organism evidence="2 3">
    <name type="scientific">Tsukamurella spumae</name>
    <dbReference type="NCBI Taxonomy" id="44753"/>
    <lineage>
        <taxon>Bacteria</taxon>
        <taxon>Bacillati</taxon>
        <taxon>Actinomycetota</taxon>
        <taxon>Actinomycetes</taxon>
        <taxon>Mycobacteriales</taxon>
        <taxon>Tsukamurellaceae</taxon>
        <taxon>Tsukamurella</taxon>
    </lineage>
</organism>
<dbReference type="SUPFAM" id="SSF52540">
    <property type="entry name" value="P-loop containing nucleoside triphosphate hydrolases"/>
    <property type="match status" value="1"/>
</dbReference>
<dbReference type="Gene3D" id="3.40.50.300">
    <property type="entry name" value="P-loop containing nucleotide triphosphate hydrolases"/>
    <property type="match status" value="1"/>
</dbReference>
<reference evidence="2 3" key="1">
    <citation type="submission" date="2020-04" db="EMBL/GenBank/DDBJ databases">
        <title>MicrobeNet Type strains.</title>
        <authorList>
            <person name="Nicholson A.C."/>
        </authorList>
    </citation>
    <scope>NUCLEOTIDE SEQUENCE [LARGE SCALE GENOMIC DNA]</scope>
    <source>
        <strain evidence="2 3">DSM 44113</strain>
    </source>
</reference>
<dbReference type="InterPro" id="IPR027417">
    <property type="entry name" value="P-loop_NTPase"/>
</dbReference>
<protein>
    <submittedName>
        <fullName evidence="2">TraM recognition domain-containing protein</fullName>
    </submittedName>
</protein>
<dbReference type="RefSeq" id="WP_168547776.1">
    <property type="nucleotide sequence ID" value="NZ_BAAAKS010000023.1"/>
</dbReference>
<sequence>MIELCLEKRVAFGGHGRTYVLDLGGQVPDGVLPDGVERVVPDPVALITCDDDAIDMASLLMKAGSAGASGLATGASSPEGAMWETQSTPPMAGILRAAGADGVRWARAAMGRVNPPESDPDAPSWVAATRRLEAMGSDILADELVQASLLPEKMLSSVMITMKQGVAPWIRSTIAGEPGTKVFTPALLEHPRATLFMVAPASGVAAGAAVACVDAIGEHWRRAQTAPEPVPHLLMCVDELCNTMPWARLPTVVTEARGMGIAVLAAMQGTSQFARRYGSDGMTELRDTWPAILCLTGAPEKEILEKAAWAHGRTESVKMSRDHEGKRSASTEVGDMLHGSDLLPHDIDHGRLLRGSRPADASSPKVREAGLLVELPDISTLKFRTRVKAS</sequence>
<dbReference type="Pfam" id="PF12696">
    <property type="entry name" value="TraG-D_C"/>
    <property type="match status" value="1"/>
</dbReference>
<name>A0A846X727_9ACTN</name>
<dbReference type="CDD" id="cd01127">
    <property type="entry name" value="TrwB_TraG_TraD_VirD4"/>
    <property type="match status" value="1"/>
</dbReference>
<dbReference type="Proteomes" id="UP000582646">
    <property type="component" value="Unassembled WGS sequence"/>
</dbReference>
<feature type="domain" description="TraD/TraG TraM recognition site" evidence="1">
    <location>
        <begin position="232"/>
        <end position="345"/>
    </location>
</feature>
<proteinExistence type="predicted"/>
<accession>A0A846X727</accession>
<evidence type="ECO:0000313" key="3">
    <source>
        <dbReference type="Proteomes" id="UP000582646"/>
    </source>
</evidence>